<dbReference type="GO" id="GO:0010124">
    <property type="term" value="P:phenylacetate catabolic process"/>
    <property type="evidence" value="ECO:0007669"/>
    <property type="project" value="InterPro"/>
</dbReference>
<evidence type="ECO:0000256" key="4">
    <source>
        <dbReference type="ARBA" id="ARBA00051339"/>
    </source>
</evidence>
<dbReference type="InterPro" id="IPR050251">
    <property type="entry name" value="HpcH-HpaI_aldolase"/>
</dbReference>
<dbReference type="InterPro" id="IPR015813">
    <property type="entry name" value="Pyrv/PenolPyrv_kinase-like_dom"/>
</dbReference>
<evidence type="ECO:0000256" key="2">
    <source>
        <dbReference type="ARBA" id="ARBA00022723"/>
    </source>
</evidence>
<dbReference type="GO" id="GO:0046872">
    <property type="term" value="F:metal ion binding"/>
    <property type="evidence" value="ECO:0007669"/>
    <property type="project" value="UniProtKB-KW"/>
</dbReference>
<feature type="domain" description="HpcH/HpaI aldolase/citrate lyase" evidence="6">
    <location>
        <begin position="18"/>
        <end position="244"/>
    </location>
</feature>
<comment type="similarity">
    <text evidence="1">Belongs to the HpcH/HpaI aldolase family.</text>
</comment>
<keyword evidence="3 7" id="KW-0456">Lyase</keyword>
<proteinExistence type="inferred from homology"/>
<comment type="catalytic activity">
    <reaction evidence="5">
        <text>D-glyceraldehyde + 3-hydroxypyruvate = (3R,4S,5R)-3,4,5,6-tetrahydroxy-2-oxohexanoate</text>
        <dbReference type="Rhea" id="RHEA:80047"/>
        <dbReference type="ChEBI" id="CHEBI:17180"/>
        <dbReference type="ChEBI" id="CHEBI:17378"/>
        <dbReference type="ChEBI" id="CHEBI:231434"/>
    </reaction>
</comment>
<evidence type="ECO:0000256" key="5">
    <source>
        <dbReference type="ARBA" id="ARBA00051592"/>
    </source>
</evidence>
<dbReference type="Proteomes" id="UP000397656">
    <property type="component" value="Chromosome 2"/>
</dbReference>
<dbReference type="GeneID" id="98405139"/>
<evidence type="ECO:0000256" key="1">
    <source>
        <dbReference type="ARBA" id="ARBA00005568"/>
    </source>
</evidence>
<name>A0A643FNZ9_9BURK</name>
<dbReference type="RefSeq" id="WP_150989469.1">
    <property type="nucleotide sequence ID" value="NZ_CP062804.1"/>
</dbReference>
<evidence type="ECO:0000313" key="8">
    <source>
        <dbReference type="Proteomes" id="UP000397656"/>
    </source>
</evidence>
<dbReference type="Pfam" id="PF03328">
    <property type="entry name" value="HpcH_HpaI"/>
    <property type="match status" value="1"/>
</dbReference>
<gene>
    <name evidence="7" type="primary">hpaI</name>
    <name evidence="7" type="ORF">F7R26_029725</name>
</gene>
<keyword evidence="2" id="KW-0479">Metal-binding</keyword>
<dbReference type="InterPro" id="IPR012689">
    <property type="entry name" value="HpaI"/>
</dbReference>
<dbReference type="Gene3D" id="3.20.20.60">
    <property type="entry name" value="Phosphoenolpyruvate-binding domains"/>
    <property type="match status" value="1"/>
</dbReference>
<evidence type="ECO:0000313" key="7">
    <source>
        <dbReference type="EMBL" id="QOT78965.1"/>
    </source>
</evidence>
<dbReference type="GO" id="GO:0005737">
    <property type="term" value="C:cytoplasm"/>
    <property type="evidence" value="ECO:0007669"/>
    <property type="project" value="TreeGrafter"/>
</dbReference>
<dbReference type="SUPFAM" id="SSF51621">
    <property type="entry name" value="Phosphoenolpyruvate/pyruvate domain"/>
    <property type="match status" value="1"/>
</dbReference>
<dbReference type="NCBIfam" id="TIGR02311">
    <property type="entry name" value="HpaI"/>
    <property type="match status" value="1"/>
</dbReference>
<sequence length="267" mass="27784">MEIPLNTFKRALAANEQQIGLWLGLASPYTAEVLADAGFDWLLIDGEHAPNTVPSILAQLQALAAYPVRPVVRASWNDTVQIKQLLDLGVQTLLVPMVQDATEAAAAVAATRYPPQGVRGVGSAMARASRWNRVGGYLAQANGEMCVLVQVETRAGLAHLDAIAATEGVDGVFIGPADLAADMGHLGNPGHPDVQSAIADAIARIRRAGKGAGILSADVAQSRQYMALGTTFTAVGVDATMLARAAESLAAQFKGQGSAGTGRDKTY</sequence>
<organism evidence="7 8">
    <name type="scientific">Cupriavidus basilensis</name>
    <dbReference type="NCBI Taxonomy" id="68895"/>
    <lineage>
        <taxon>Bacteria</taxon>
        <taxon>Pseudomonadati</taxon>
        <taxon>Pseudomonadota</taxon>
        <taxon>Betaproteobacteria</taxon>
        <taxon>Burkholderiales</taxon>
        <taxon>Burkholderiaceae</taxon>
        <taxon>Cupriavidus</taxon>
    </lineage>
</organism>
<dbReference type="EMBL" id="CP062804">
    <property type="protein sequence ID" value="QOT78965.1"/>
    <property type="molecule type" value="Genomic_DNA"/>
</dbReference>
<comment type="catalytic activity">
    <reaction evidence="4">
        <text>D-glyceraldehyde + 3-hydroxypyruvate = 2-dehydro-D-galactonate</text>
        <dbReference type="Rhea" id="RHEA:80051"/>
        <dbReference type="ChEBI" id="CHEBI:17180"/>
        <dbReference type="ChEBI" id="CHEBI:17378"/>
        <dbReference type="ChEBI" id="CHEBI:28023"/>
    </reaction>
</comment>
<evidence type="ECO:0000256" key="3">
    <source>
        <dbReference type="ARBA" id="ARBA00023239"/>
    </source>
</evidence>
<protein>
    <submittedName>
        <fullName evidence="7">4-hydroxy-2-oxoheptanedioate aldolase</fullName>
        <ecNumber evidence="7">4.1.2.52</ecNumber>
    </submittedName>
</protein>
<reference evidence="7 8" key="1">
    <citation type="submission" date="2020-10" db="EMBL/GenBank/DDBJ databases">
        <title>Complete genome sequence of Cupriavidus basilensis CCUG 49340T.</title>
        <authorList>
            <person name="Salva-Serra F."/>
            <person name="Donoso R.A."/>
            <person name="Cho K.H."/>
            <person name="Yoo J.A."/>
            <person name="Lee K."/>
            <person name="Yoon S.-H."/>
            <person name="Perez-Pantoja D."/>
            <person name="Moore E.R.B."/>
        </authorList>
    </citation>
    <scope>NUCLEOTIDE SEQUENCE [LARGE SCALE GENOMIC DNA]</scope>
    <source>
        <strain evidence="8">CCUG 49340</strain>
    </source>
</reference>
<dbReference type="GO" id="GO:0016832">
    <property type="term" value="F:aldehyde-lyase activity"/>
    <property type="evidence" value="ECO:0007669"/>
    <property type="project" value="TreeGrafter"/>
</dbReference>
<dbReference type="AlphaFoldDB" id="A0A643FNZ9"/>
<accession>A0A643FNZ9</accession>
<dbReference type="PANTHER" id="PTHR30502:SF0">
    <property type="entry name" value="PHOSPHOENOLPYRUVATE CARBOXYLASE FAMILY PROTEIN"/>
    <property type="match status" value="1"/>
</dbReference>
<evidence type="ECO:0000259" key="6">
    <source>
        <dbReference type="Pfam" id="PF03328"/>
    </source>
</evidence>
<dbReference type="InterPro" id="IPR040442">
    <property type="entry name" value="Pyrv_kinase-like_dom_sf"/>
</dbReference>
<dbReference type="InterPro" id="IPR005000">
    <property type="entry name" value="Aldolase/citrate-lyase_domain"/>
</dbReference>
<dbReference type="EC" id="4.1.2.52" evidence="7"/>
<dbReference type="PANTHER" id="PTHR30502">
    <property type="entry name" value="2-KETO-3-DEOXY-L-RHAMNONATE ALDOLASE"/>
    <property type="match status" value="1"/>
</dbReference>
<dbReference type="FunFam" id="3.20.20.60:FF:000004">
    <property type="entry name" value="5-keto-4-deoxy-D-glucarate aldolase"/>
    <property type="match status" value="1"/>
</dbReference>